<evidence type="ECO:0000313" key="3">
    <source>
        <dbReference type="Proteomes" id="UP000783934"/>
    </source>
</evidence>
<organism evidence="2 3">
    <name type="scientific">Paenalcaligenes hominis</name>
    <dbReference type="NCBI Taxonomy" id="643674"/>
    <lineage>
        <taxon>Bacteria</taxon>
        <taxon>Pseudomonadati</taxon>
        <taxon>Pseudomonadota</taxon>
        <taxon>Betaproteobacteria</taxon>
        <taxon>Burkholderiales</taxon>
        <taxon>Alcaligenaceae</taxon>
        <taxon>Paenalcaligenes</taxon>
    </lineage>
</organism>
<feature type="domain" description="Heparin-sulfate lyase N-terminal" evidence="1">
    <location>
        <begin position="33"/>
        <end position="274"/>
    </location>
</feature>
<evidence type="ECO:0000259" key="1">
    <source>
        <dbReference type="Pfam" id="PF16889"/>
    </source>
</evidence>
<comment type="caution">
    <text evidence="2">The sequence shown here is derived from an EMBL/GenBank/DDBJ whole genome shotgun (WGS) entry which is preliminary data.</text>
</comment>
<evidence type="ECO:0000313" key="2">
    <source>
        <dbReference type="EMBL" id="NJB64135.1"/>
    </source>
</evidence>
<dbReference type="Pfam" id="PF16889">
    <property type="entry name" value="Hepar_II_III_N"/>
    <property type="match status" value="1"/>
</dbReference>
<gene>
    <name evidence="2" type="ORF">GGR41_000356</name>
</gene>
<dbReference type="InterPro" id="IPR031680">
    <property type="entry name" value="Hepar_II_III_N"/>
</dbReference>
<sequence>MKNLDFYNYDLLSGIDKKLLASLADDEACLRKGTPVFKIRVPFDWAQNPHNDSNWCFQLHCWRMGDKWLREYFETGSFDALRKTFPIVEDWYRFHVKKHGTSDYSWYDMSAGIRAARIAFYLSVTKEAKNHFSSDELNRLAFCLDELAKEHVSFLTKDKNLHKGNHGIFQLHGLALLASYLQDNSAMAYANDRFDRIMGSQFTKNGLHTENSPEYHFFVLNLIERLKLDELFSQSLPLSVLKKANSIRKWLAMPDGRLATFGDTSSRSKWPSTINSKASIKSNSGDHFVKDMSEDGLLVVRNNMEKPDYFATTFSGHSYVHKHADVGQIVFWYKGVQFLSDPGKYIYGKSVERDRVVSAISHGVIDSYPTTLHPTDVKLSHSGSYKLGLCYDEEKITFSVAFYDKKNGAYVRHINYCPGNYLLIRDIAYREQGLYASRLKFNGSLKVDKNGAGYILHDPASGVKVTLYGACQVTLKRNDFGLSREYGVIEPAWVFEAILSSGEFCEWRINLER</sequence>
<name>A0ABX0WLM0_9BURK</name>
<dbReference type="EMBL" id="JAATIZ010000001">
    <property type="protein sequence ID" value="NJB64135.1"/>
    <property type="molecule type" value="Genomic_DNA"/>
</dbReference>
<dbReference type="RefSeq" id="WP_167660375.1">
    <property type="nucleotide sequence ID" value="NZ_BMCQ01000009.1"/>
</dbReference>
<protein>
    <recommendedName>
        <fullName evidence="1">Heparin-sulfate lyase N-terminal domain-containing protein</fullName>
    </recommendedName>
</protein>
<proteinExistence type="predicted"/>
<accession>A0ABX0WLM0</accession>
<dbReference type="Proteomes" id="UP000783934">
    <property type="component" value="Unassembled WGS sequence"/>
</dbReference>
<dbReference type="Gene3D" id="2.70.98.70">
    <property type="match status" value="1"/>
</dbReference>
<dbReference type="PANTHER" id="PTHR39210:SF1">
    <property type="entry name" value="HEPARIN-SULFATE LYASE"/>
    <property type="match status" value="1"/>
</dbReference>
<dbReference type="SUPFAM" id="SSF48230">
    <property type="entry name" value="Chondroitin AC/alginate lyase"/>
    <property type="match status" value="1"/>
</dbReference>
<dbReference type="Gene3D" id="1.50.10.100">
    <property type="entry name" value="Chondroitin AC/alginate lyase"/>
    <property type="match status" value="1"/>
</dbReference>
<reference evidence="2 3" key="1">
    <citation type="submission" date="2020-03" db="EMBL/GenBank/DDBJ databases">
        <title>Genomic Encyclopedia of Type Strains, Phase IV (KMG-IV): sequencing the most valuable type-strain genomes for metagenomic binning, comparative biology and taxonomic classification.</title>
        <authorList>
            <person name="Goeker M."/>
        </authorList>
    </citation>
    <scope>NUCLEOTIDE SEQUENCE [LARGE SCALE GENOMIC DNA]</scope>
    <source>
        <strain evidence="2 3">DSM 26613</strain>
    </source>
</reference>
<dbReference type="PANTHER" id="PTHR39210">
    <property type="entry name" value="HEPARIN-SULFATE LYASE"/>
    <property type="match status" value="1"/>
</dbReference>
<keyword evidence="3" id="KW-1185">Reference proteome</keyword>
<dbReference type="InterPro" id="IPR008929">
    <property type="entry name" value="Chondroitin_lyas"/>
</dbReference>